<dbReference type="Gene3D" id="1.25.10.10">
    <property type="entry name" value="Leucine-rich Repeat Variant"/>
    <property type="match status" value="2"/>
</dbReference>
<dbReference type="InterPro" id="IPR016024">
    <property type="entry name" value="ARM-type_fold"/>
</dbReference>
<feature type="repeat" description="ARM" evidence="1">
    <location>
        <begin position="181"/>
        <end position="223"/>
    </location>
</feature>
<dbReference type="InterPro" id="IPR000225">
    <property type="entry name" value="Armadillo"/>
</dbReference>
<evidence type="ECO:0000313" key="3">
    <source>
        <dbReference type="EMBL" id="JAC83436.1"/>
    </source>
</evidence>
<protein>
    <submittedName>
        <fullName evidence="3">Arm repeat-containing protein</fullName>
    </submittedName>
</protein>
<evidence type="ECO:0000256" key="1">
    <source>
        <dbReference type="PROSITE-ProRule" id="PRU00259"/>
    </source>
</evidence>
<feature type="non-terminal residue" evidence="3">
    <location>
        <position position="556"/>
    </location>
</feature>
<accession>A0A061SL32</accession>
<feature type="compositionally biased region" description="Low complexity" evidence="2">
    <location>
        <begin position="271"/>
        <end position="284"/>
    </location>
</feature>
<organism evidence="3">
    <name type="scientific">Tetraselmis sp. GSL018</name>
    <dbReference type="NCBI Taxonomy" id="582737"/>
    <lineage>
        <taxon>Eukaryota</taxon>
        <taxon>Viridiplantae</taxon>
        <taxon>Chlorophyta</taxon>
        <taxon>core chlorophytes</taxon>
        <taxon>Chlorodendrophyceae</taxon>
        <taxon>Chlorodendrales</taxon>
        <taxon>Chlorodendraceae</taxon>
        <taxon>Tetraselmis</taxon>
    </lineage>
</organism>
<evidence type="ECO:0000256" key="2">
    <source>
        <dbReference type="SAM" id="MobiDB-lite"/>
    </source>
</evidence>
<dbReference type="InterPro" id="IPR044282">
    <property type="entry name" value="ABAP1/ARIA"/>
</dbReference>
<dbReference type="PROSITE" id="PS50176">
    <property type="entry name" value="ARM_REPEAT"/>
    <property type="match status" value="2"/>
</dbReference>
<feature type="compositionally biased region" description="Basic and acidic residues" evidence="2">
    <location>
        <begin position="369"/>
        <end position="385"/>
    </location>
</feature>
<dbReference type="Pfam" id="PF00514">
    <property type="entry name" value="Arm"/>
    <property type="match status" value="1"/>
</dbReference>
<dbReference type="SMART" id="SM00185">
    <property type="entry name" value="ARM"/>
    <property type="match status" value="4"/>
</dbReference>
<dbReference type="InterPro" id="IPR011989">
    <property type="entry name" value="ARM-like"/>
</dbReference>
<feature type="region of interest" description="Disordered" evidence="2">
    <location>
        <begin position="270"/>
        <end position="290"/>
    </location>
</feature>
<dbReference type="SUPFAM" id="SSF48371">
    <property type="entry name" value="ARM repeat"/>
    <property type="match status" value="1"/>
</dbReference>
<reference evidence="3" key="1">
    <citation type="submission" date="2014-05" db="EMBL/GenBank/DDBJ databases">
        <title>The transcriptome of the halophilic microalga Tetraselmis sp. GSL018 isolated from the Great Salt Lake, Utah.</title>
        <authorList>
            <person name="Jinkerson R.E."/>
            <person name="D'Adamo S."/>
            <person name="Posewitz M.C."/>
        </authorList>
    </citation>
    <scope>NUCLEOTIDE SEQUENCE</scope>
    <source>
        <strain evidence="3">GSL018</strain>
    </source>
</reference>
<gene>
    <name evidence="3" type="ORF">TSPGSL018_3369</name>
</gene>
<proteinExistence type="predicted"/>
<dbReference type="EMBL" id="GBEZ01001546">
    <property type="protein sequence ID" value="JAC83436.1"/>
    <property type="molecule type" value="Transcribed_RNA"/>
</dbReference>
<feature type="compositionally biased region" description="Low complexity" evidence="2">
    <location>
        <begin position="390"/>
        <end position="416"/>
    </location>
</feature>
<feature type="repeat" description="ARM" evidence="1">
    <location>
        <begin position="139"/>
        <end position="181"/>
    </location>
</feature>
<dbReference type="PANTHER" id="PTHR46710:SF1">
    <property type="entry name" value="ARM REPEAT PROTEIN INTERACTING WITH ABF2"/>
    <property type="match status" value="1"/>
</dbReference>
<dbReference type="AlphaFoldDB" id="A0A061SL32"/>
<dbReference type="PANTHER" id="PTHR46710">
    <property type="entry name" value="ARM REPEAT PROTEIN INTERACTING WITH ABF2"/>
    <property type="match status" value="1"/>
</dbReference>
<feature type="region of interest" description="Disordered" evidence="2">
    <location>
        <begin position="508"/>
        <end position="556"/>
    </location>
</feature>
<name>A0A061SL32_9CHLO</name>
<sequence>MDVSDLEKDGRTRDALRHILTSLCTSDASLQLQLGNQLLSLCRDPSTQGLIGELGTFDYLIAFLNSEIMQPIVGVALEATAFATVGNLANKDILRKSGGIDSIVKLLHAQEPHISYRALLVIRVFTEREVDRQTVRLCGALEKLVEMLRSTKTEIVENAAGAIGNLAAGSQILKEELRLSGAIKPLVELLAGDEIVAEFAAVALRNLSVRNPKNRQEIMRCGGLEPLVRLLANGQDCLHECWDCVAEFEDGATKAGVCFFDVSQGWLTFRPQPSDPSAPSDPGSKVSAAEGPTYSLMDRFKISELGSDTLELRFGGRKQSIAPCGGPRSPPPLSGCCPARLSRMVVSPCPVAELKGAILRMMTRVHLEQEFRSGSRPRGNPERARPATARLPSPLSSRLQRRSTVSAHRPAARSSLSALPARAALALARLRTGPPRVRRRHKRAPHRRAARLRDSLEPIGAVSRADRWRGQALRAAESALRRARRPPRELLSRQPAVPALALHVALREGRGLPQEPLPGREGERGPRGPLAGHNRACPGKSTALAPRSGALNGLGG</sequence>
<feature type="region of interest" description="Disordered" evidence="2">
    <location>
        <begin position="369"/>
        <end position="416"/>
    </location>
</feature>